<reference evidence="1 3" key="1">
    <citation type="submission" date="2021-11" db="EMBL/GenBank/DDBJ databases">
        <authorList>
            <person name="Islam A."/>
            <person name="Islam S."/>
            <person name="Flora M.S."/>
            <person name="Rahman M."/>
            <person name="Ziaur R.M."/>
            <person name="Epstein J.H."/>
            <person name="Hassan M."/>
            <person name="Klassen M."/>
            <person name="Woodard K."/>
            <person name="Webb A."/>
            <person name="Webby R.J."/>
            <person name="El Zowalaty M.E."/>
        </authorList>
    </citation>
    <scope>NUCLEOTIDE SEQUENCE [LARGE SCALE GENOMIC DNA]</scope>
    <source>
        <strain evidence="1">Pf1</strain>
    </source>
</reference>
<proteinExistence type="predicted"/>
<organism evidence="2 4">
    <name type="scientific">Peronospora farinosa</name>
    <dbReference type="NCBI Taxonomy" id="134698"/>
    <lineage>
        <taxon>Eukaryota</taxon>
        <taxon>Sar</taxon>
        <taxon>Stramenopiles</taxon>
        <taxon>Oomycota</taxon>
        <taxon>Peronosporomycetes</taxon>
        <taxon>Peronosporales</taxon>
        <taxon>Peronosporaceae</taxon>
        <taxon>Peronospora</taxon>
    </lineage>
</organism>
<dbReference type="Proteomes" id="UP001157938">
    <property type="component" value="Unassembled WGS sequence"/>
</dbReference>
<reference evidence="2" key="2">
    <citation type="submission" date="2022-12" db="EMBL/GenBank/DDBJ databases">
        <authorList>
            <person name="Webb A."/>
        </authorList>
    </citation>
    <scope>NUCLEOTIDE SEQUENCE</scope>
    <source>
        <strain evidence="2">Pf2</strain>
    </source>
</reference>
<dbReference type="EMBL" id="CAKLBC010001214">
    <property type="protein sequence ID" value="CAH0490136.1"/>
    <property type="molecule type" value="Genomic_DNA"/>
</dbReference>
<dbReference type="EMBL" id="CANTFK010000981">
    <property type="protein sequence ID" value="CAI5736609.1"/>
    <property type="molecule type" value="Genomic_DNA"/>
</dbReference>
<sequence length="118" mass="13417">MSERIIVFTAVECVIREQEALAGCPHVAEMISEYLDSSHKWVIESAACAGYMTLLKRLGKKELPISPRELDWALRNAADRGDLRVVKWLTAERRLSATLLETPRHRPRRLSTGLSCRN</sequence>
<accession>A0AAV0UM67</accession>
<dbReference type="AlphaFoldDB" id="A0AAV0UM67"/>
<evidence type="ECO:0000313" key="4">
    <source>
        <dbReference type="Proteomes" id="UP001159659"/>
    </source>
</evidence>
<evidence type="ECO:0000313" key="2">
    <source>
        <dbReference type="EMBL" id="CAI5736609.1"/>
    </source>
</evidence>
<comment type="caution">
    <text evidence="2">The sequence shown here is derived from an EMBL/GenBank/DDBJ whole genome shotgun (WGS) entry which is preliminary data.</text>
</comment>
<dbReference type="SUPFAM" id="SSF140860">
    <property type="entry name" value="Pseudo ankyrin repeat-like"/>
    <property type="match status" value="1"/>
</dbReference>
<evidence type="ECO:0000313" key="1">
    <source>
        <dbReference type="EMBL" id="CAH0490136.1"/>
    </source>
</evidence>
<name>A0AAV0UM67_9STRA</name>
<dbReference type="Proteomes" id="UP001159659">
    <property type="component" value="Unassembled WGS sequence"/>
</dbReference>
<gene>
    <name evidence="1" type="ORF">PFR001_LOCUS5496</name>
    <name evidence="2" type="ORF">PFR002_LOCUS8132</name>
</gene>
<evidence type="ECO:0000313" key="3">
    <source>
        <dbReference type="Proteomes" id="UP001157938"/>
    </source>
</evidence>
<protein>
    <submittedName>
        <fullName evidence="2">Uncharacterized protein</fullName>
    </submittedName>
</protein>
<keyword evidence="3" id="KW-1185">Reference proteome</keyword>